<comment type="caution">
    <text evidence="2">The sequence shown here is derived from an EMBL/GenBank/DDBJ whole genome shotgun (WGS) entry which is preliminary data.</text>
</comment>
<organism evidence="2 3">
    <name type="scientific">Chelativorans salis</name>
    <dbReference type="NCBI Taxonomy" id="2978478"/>
    <lineage>
        <taxon>Bacteria</taxon>
        <taxon>Pseudomonadati</taxon>
        <taxon>Pseudomonadota</taxon>
        <taxon>Alphaproteobacteria</taxon>
        <taxon>Hyphomicrobiales</taxon>
        <taxon>Phyllobacteriaceae</taxon>
        <taxon>Chelativorans</taxon>
    </lineage>
</organism>
<name>A0ABT2LNI6_9HYPH</name>
<reference evidence="2 3" key="1">
    <citation type="submission" date="2022-09" db="EMBL/GenBank/DDBJ databases">
        <title>Chelativorans salina sp. nov., a novel slightly halophilic bacterium isolated from a saline lake sediment enrichment.</title>
        <authorList>
            <person name="Gao L."/>
            <person name="Fang B.-Z."/>
            <person name="Li W.-J."/>
        </authorList>
    </citation>
    <scope>NUCLEOTIDE SEQUENCE [LARGE SCALE GENOMIC DNA]</scope>
    <source>
        <strain evidence="2 3">EGI FJ00035</strain>
    </source>
</reference>
<feature type="domain" description="GyrI-like small molecule binding" evidence="1">
    <location>
        <begin position="1"/>
        <end position="128"/>
    </location>
</feature>
<dbReference type="Pfam" id="PF06445">
    <property type="entry name" value="GyrI-like"/>
    <property type="match status" value="1"/>
</dbReference>
<evidence type="ECO:0000313" key="3">
    <source>
        <dbReference type="Proteomes" id="UP001320831"/>
    </source>
</evidence>
<sequence>MAFEVKTREAQTLFGKVWEGSFEGAAAGHVKTVVADMERRRNRLAAGRSDAAGLVGISWNNIPGGFRYLVALPPELSGQGEAEGLQAFSFPEMRFATAWHEATDGDVFAHYERMFAWIEENEFRRVTDILHHREEYPAGLDLDSPPRLRLMTPLASLSAASSGT</sequence>
<dbReference type="Proteomes" id="UP001320831">
    <property type="component" value="Unassembled WGS sequence"/>
</dbReference>
<dbReference type="EMBL" id="JAOCZP010000003">
    <property type="protein sequence ID" value="MCT7375629.1"/>
    <property type="molecule type" value="Genomic_DNA"/>
</dbReference>
<dbReference type="RefSeq" id="WP_260902686.1">
    <property type="nucleotide sequence ID" value="NZ_JAOCZP010000003.1"/>
</dbReference>
<dbReference type="InterPro" id="IPR029442">
    <property type="entry name" value="GyrI-like"/>
</dbReference>
<accession>A0ABT2LNI6</accession>
<evidence type="ECO:0000313" key="2">
    <source>
        <dbReference type="EMBL" id="MCT7375629.1"/>
    </source>
</evidence>
<dbReference type="SUPFAM" id="SSF55136">
    <property type="entry name" value="Probable bacterial effector-binding domain"/>
    <property type="match status" value="1"/>
</dbReference>
<proteinExistence type="predicted"/>
<dbReference type="InterPro" id="IPR011256">
    <property type="entry name" value="Reg_factor_effector_dom_sf"/>
</dbReference>
<dbReference type="Gene3D" id="3.20.80.10">
    <property type="entry name" value="Regulatory factor, effector binding domain"/>
    <property type="match status" value="1"/>
</dbReference>
<protein>
    <submittedName>
        <fullName evidence="2">GyrI-like domain-containing protein</fullName>
    </submittedName>
</protein>
<keyword evidence="3" id="KW-1185">Reference proteome</keyword>
<evidence type="ECO:0000259" key="1">
    <source>
        <dbReference type="Pfam" id="PF06445"/>
    </source>
</evidence>
<gene>
    <name evidence="2" type="ORF">N5A92_11360</name>
</gene>